<dbReference type="InterPro" id="IPR008928">
    <property type="entry name" value="6-hairpin_glycosidase_sf"/>
</dbReference>
<dbReference type="GO" id="GO:0000224">
    <property type="term" value="F:peptide-N4-(N-acetyl-beta-glucosaminyl)asparagine amidase activity"/>
    <property type="evidence" value="ECO:0007669"/>
    <property type="project" value="TreeGrafter"/>
</dbReference>
<protein>
    <recommendedName>
        <fullName evidence="6">Alpha-1,2-mannosidase</fullName>
    </recommendedName>
</protein>
<dbReference type="PROSITE" id="PS51318">
    <property type="entry name" value="TAT"/>
    <property type="match status" value="1"/>
</dbReference>
<reference evidence="4 5" key="1">
    <citation type="journal article" date="2014" name="Nature">
        <title>Sequential evolution of bacterial morphology by co-option of a developmental regulator.</title>
        <authorList>
            <person name="Jiang C."/>
            <person name="Brown P.J."/>
            <person name="Ducret A."/>
            <person name="Brun Y.V."/>
        </authorList>
    </citation>
    <scope>NUCLEOTIDE SEQUENCE [LARGE SCALE GENOMIC DNA]</scope>
    <source>
        <strain evidence="4 5">DSM 16100</strain>
    </source>
</reference>
<dbReference type="GO" id="GO:0005975">
    <property type="term" value="P:carbohydrate metabolic process"/>
    <property type="evidence" value="ECO:0007669"/>
    <property type="project" value="InterPro"/>
</dbReference>
<dbReference type="eggNOG" id="COG3537">
    <property type="taxonomic scope" value="Bacteria"/>
</dbReference>
<dbReference type="STRING" id="1121022.GCA_000376105_01501"/>
<evidence type="ECO:0000313" key="4">
    <source>
        <dbReference type="EMBL" id="ESQ94612.1"/>
    </source>
</evidence>
<dbReference type="Proteomes" id="UP000017837">
    <property type="component" value="Unassembled WGS sequence"/>
</dbReference>
<organism evidence="4 5">
    <name type="scientific">Asticcacaulis benevestitus DSM 16100 = ATCC BAA-896</name>
    <dbReference type="NCBI Taxonomy" id="1121022"/>
    <lineage>
        <taxon>Bacteria</taxon>
        <taxon>Pseudomonadati</taxon>
        <taxon>Pseudomonadota</taxon>
        <taxon>Alphaproteobacteria</taxon>
        <taxon>Caulobacterales</taxon>
        <taxon>Caulobacteraceae</taxon>
        <taxon>Asticcacaulis</taxon>
    </lineage>
</organism>
<dbReference type="PATRIC" id="fig|1121022.4.peg.106"/>
<dbReference type="InterPro" id="IPR006311">
    <property type="entry name" value="TAT_signal"/>
</dbReference>
<evidence type="ECO:0000256" key="1">
    <source>
        <dbReference type="SAM" id="SignalP"/>
    </source>
</evidence>
<evidence type="ECO:0008006" key="6">
    <source>
        <dbReference type="Google" id="ProtNLM"/>
    </source>
</evidence>
<dbReference type="Gene3D" id="2.70.98.10">
    <property type="match status" value="1"/>
</dbReference>
<dbReference type="SUPFAM" id="SSF48208">
    <property type="entry name" value="Six-hairpin glycosidases"/>
    <property type="match status" value="1"/>
</dbReference>
<proteinExistence type="predicted"/>
<feature type="chain" id="PRO_5004725123" description="Alpha-1,2-mannosidase" evidence="1">
    <location>
        <begin position="24"/>
        <end position="775"/>
    </location>
</feature>
<feature type="signal peptide" evidence="1">
    <location>
        <begin position="1"/>
        <end position="23"/>
    </location>
</feature>
<gene>
    <name evidence="4" type="ORF">ABENE_00535</name>
</gene>
<accession>V4PKX8</accession>
<feature type="domain" description="Glycosyl hydrolase family 92" evidence="2">
    <location>
        <begin position="288"/>
        <end position="755"/>
    </location>
</feature>
<dbReference type="RefSeq" id="WP_018081169.1">
    <property type="nucleotide sequence ID" value="NZ_AQWM01000004.1"/>
</dbReference>
<sequence>MLSRRTLLASVAATGLGSVLASALPRASRAQTAGMTAFVDPMIGTGGHGHVYPGASLPFGMIQLSPDTDNARWDACSGYYYDDKTLLGFSHTHLSGTGASDMLDLLVVPVTGEVRIKPGTLADPEGSYRTRMSHAQETARPGYYSIVLPENGIRAELTASTRAGLHRYTFPDSGPEGKGAHLLIDWAHGFRNDDRSATRLLSSSLRLMDDNTLVGSRQVRQWAQGRVIHFALRMSQPAESMTFYKDDTEITGATAYNGKSLKVALHFKDLKGPLLVKAALSAVDIDGALRNLEDDGAGFDFDAVAAAADTAWDTHLKAIRIETDRAEDRAIFYTALYHAQMAPTLFCDADGRYRGMDKQVHTLSEGQLNYSTYSLWDTYRALHPLMTIIDPERAGAFAQNLIEQGEQSPSGPVIWPLQGIETFCMTGWHSAPVIAEALNKGLPGIDARRAWAVYRKLAFERDTQGLNSYRGKGYIACDQEDQSVSKTLEYAYDDWAMAHMAQAAGATVDAILMRERSRNYRHVFDATTQFCRPRLNNGQWALPFDPRSMGYNSKLWWDYTESNAWQATFLNQHDLYGYIALFGGDAAFEAKLDALFNAPSDLPSDAPPDMTGMIGQYVHGNEPSHHIAYLYAYAGAHHKTQARVRQILRTQYRAAPDGMAGNEDCGQMSAWYILSSLGFYPVDPVSGVYVFGSPLFPKAEITVTGGQVLTIRTEQGGDDRPYIESVTWRGHPYTRSWITHADLMIGGELVFTMSDTPNLDFGRAEADRPPSFQVI</sequence>
<dbReference type="InterPro" id="IPR012939">
    <property type="entry name" value="Glyco_hydro_92"/>
</dbReference>
<dbReference type="Gene3D" id="1.20.1050.60">
    <property type="entry name" value="alpha-1,2-mannosidase"/>
    <property type="match status" value="1"/>
</dbReference>
<dbReference type="GO" id="GO:0005829">
    <property type="term" value="C:cytosol"/>
    <property type="evidence" value="ECO:0007669"/>
    <property type="project" value="TreeGrafter"/>
</dbReference>
<evidence type="ECO:0000259" key="2">
    <source>
        <dbReference type="Pfam" id="PF07971"/>
    </source>
</evidence>
<dbReference type="FunFam" id="3.30.2080.10:FF:000001">
    <property type="entry name" value="Alpha-1,2-mannosidase subfamily"/>
    <property type="match status" value="1"/>
</dbReference>
<dbReference type="Pfam" id="PF17678">
    <property type="entry name" value="Glyco_hydro_92N"/>
    <property type="match status" value="1"/>
</dbReference>
<dbReference type="InterPro" id="IPR041371">
    <property type="entry name" value="GH92_N"/>
</dbReference>
<dbReference type="Pfam" id="PF07971">
    <property type="entry name" value="Glyco_hydro_92"/>
    <property type="match status" value="1"/>
</dbReference>
<dbReference type="PANTHER" id="PTHR12143">
    <property type="entry name" value="PEPTIDE N-GLYCANASE PNGASE -RELATED"/>
    <property type="match status" value="1"/>
</dbReference>
<dbReference type="InterPro" id="IPR014718">
    <property type="entry name" value="GH-type_carb-bd"/>
</dbReference>
<dbReference type="NCBIfam" id="TIGR01180">
    <property type="entry name" value="aman2_put"/>
    <property type="match status" value="1"/>
</dbReference>
<dbReference type="Gene3D" id="3.30.2080.10">
    <property type="entry name" value="GH92 mannosidase domain"/>
    <property type="match status" value="1"/>
</dbReference>
<dbReference type="EMBL" id="AWGB01000001">
    <property type="protein sequence ID" value="ESQ94612.1"/>
    <property type="molecule type" value="Genomic_DNA"/>
</dbReference>
<dbReference type="AlphaFoldDB" id="V4PKX8"/>
<dbReference type="PANTHER" id="PTHR12143:SF39">
    <property type="entry name" value="SECRETED PROTEIN"/>
    <property type="match status" value="1"/>
</dbReference>
<dbReference type="GO" id="GO:0030246">
    <property type="term" value="F:carbohydrate binding"/>
    <property type="evidence" value="ECO:0007669"/>
    <property type="project" value="InterPro"/>
</dbReference>
<dbReference type="InterPro" id="IPR005887">
    <property type="entry name" value="GH92_a_mannosidase_put"/>
</dbReference>
<evidence type="ECO:0000259" key="3">
    <source>
        <dbReference type="Pfam" id="PF17678"/>
    </source>
</evidence>
<keyword evidence="5" id="KW-1185">Reference proteome</keyword>
<dbReference type="GO" id="GO:0006516">
    <property type="term" value="P:glycoprotein catabolic process"/>
    <property type="evidence" value="ECO:0007669"/>
    <property type="project" value="TreeGrafter"/>
</dbReference>
<comment type="caution">
    <text evidence="4">The sequence shown here is derived from an EMBL/GenBank/DDBJ whole genome shotgun (WGS) entry which is preliminary data.</text>
</comment>
<keyword evidence="1" id="KW-0732">Signal</keyword>
<dbReference type="InterPro" id="IPR050883">
    <property type="entry name" value="PNGase"/>
</dbReference>
<dbReference type="Gene3D" id="1.20.1610.10">
    <property type="entry name" value="alpha-1,2-mannosidases domains"/>
    <property type="match status" value="1"/>
</dbReference>
<name>V4PKX8_9CAUL</name>
<dbReference type="OrthoDB" id="9804511at2"/>
<feature type="domain" description="Glycosyl hydrolase family 92 N-terminal" evidence="3">
    <location>
        <begin position="38"/>
        <end position="281"/>
    </location>
</feature>
<evidence type="ECO:0000313" key="5">
    <source>
        <dbReference type="Proteomes" id="UP000017837"/>
    </source>
</evidence>